<dbReference type="Pfam" id="PF00176">
    <property type="entry name" value="SNF2-rel_dom"/>
    <property type="match status" value="1"/>
</dbReference>
<keyword evidence="4" id="KW-0067">ATP-binding</keyword>
<keyword evidence="1" id="KW-0378">Hydrolase</keyword>
<feature type="domain" description="Helicase C-terminal" evidence="3">
    <location>
        <begin position="936"/>
        <end position="1096"/>
    </location>
</feature>
<dbReference type="PROSITE" id="PS51192">
    <property type="entry name" value="HELICASE_ATP_BIND_1"/>
    <property type="match status" value="1"/>
</dbReference>
<dbReference type="Pfam" id="PF00271">
    <property type="entry name" value="Helicase_C"/>
    <property type="match status" value="1"/>
</dbReference>
<evidence type="ECO:0000313" key="5">
    <source>
        <dbReference type="Proteomes" id="UP000071859"/>
    </source>
</evidence>
<organism evidence="4 5">
    <name type="scientific">Caballeronia calidae</name>
    <dbReference type="NCBI Taxonomy" id="1777139"/>
    <lineage>
        <taxon>Bacteria</taxon>
        <taxon>Pseudomonadati</taxon>
        <taxon>Pseudomonadota</taxon>
        <taxon>Betaproteobacteria</taxon>
        <taxon>Burkholderiales</taxon>
        <taxon>Burkholderiaceae</taxon>
        <taxon>Caballeronia</taxon>
    </lineage>
</organism>
<keyword evidence="4" id="KW-0547">Nucleotide-binding</keyword>
<gene>
    <name evidence="4" type="ORF">AWB78_05828</name>
</gene>
<dbReference type="AlphaFoldDB" id="A0A158DYV0"/>
<dbReference type="RefSeq" id="WP_082883448.1">
    <property type="nucleotide sequence ID" value="NZ_FCOX02000040.1"/>
</dbReference>
<protein>
    <submittedName>
        <fullName evidence="4">Helicase SNF2</fullName>
    </submittedName>
</protein>
<name>A0A158DYV0_9BURK</name>
<dbReference type="PANTHER" id="PTHR45629">
    <property type="entry name" value="SNF2/RAD54 FAMILY MEMBER"/>
    <property type="match status" value="1"/>
</dbReference>
<dbReference type="InterPro" id="IPR014001">
    <property type="entry name" value="Helicase_ATP-bd"/>
</dbReference>
<dbReference type="GO" id="GO:0004386">
    <property type="term" value="F:helicase activity"/>
    <property type="evidence" value="ECO:0007669"/>
    <property type="project" value="UniProtKB-KW"/>
</dbReference>
<dbReference type="SMART" id="SM00490">
    <property type="entry name" value="HELICc"/>
    <property type="match status" value="1"/>
</dbReference>
<dbReference type="InterPro" id="IPR050496">
    <property type="entry name" value="SNF2_RAD54_helicase_repair"/>
</dbReference>
<evidence type="ECO:0000259" key="3">
    <source>
        <dbReference type="PROSITE" id="PS51194"/>
    </source>
</evidence>
<dbReference type="InterPro" id="IPR038718">
    <property type="entry name" value="SNF2-like_sf"/>
</dbReference>
<dbReference type="SUPFAM" id="SSF52540">
    <property type="entry name" value="P-loop containing nucleoside triphosphate hydrolases"/>
    <property type="match status" value="2"/>
</dbReference>
<dbReference type="InterPro" id="IPR049730">
    <property type="entry name" value="SNF2/RAD54-like_C"/>
</dbReference>
<dbReference type="EMBL" id="FCOX02000040">
    <property type="protein sequence ID" value="SAK99799.1"/>
    <property type="molecule type" value="Genomic_DNA"/>
</dbReference>
<dbReference type="GO" id="GO:0005524">
    <property type="term" value="F:ATP binding"/>
    <property type="evidence" value="ECO:0007669"/>
    <property type="project" value="InterPro"/>
</dbReference>
<evidence type="ECO:0000259" key="2">
    <source>
        <dbReference type="PROSITE" id="PS51192"/>
    </source>
</evidence>
<evidence type="ECO:0000256" key="1">
    <source>
        <dbReference type="ARBA" id="ARBA00022801"/>
    </source>
</evidence>
<keyword evidence="4" id="KW-0347">Helicase</keyword>
<dbReference type="Gene3D" id="3.40.50.300">
    <property type="entry name" value="P-loop containing nucleotide triphosphate hydrolases"/>
    <property type="match status" value="1"/>
</dbReference>
<keyword evidence="5" id="KW-1185">Reference proteome</keyword>
<dbReference type="InterPro" id="IPR027417">
    <property type="entry name" value="P-loop_NTPase"/>
</dbReference>
<evidence type="ECO:0000313" key="4">
    <source>
        <dbReference type="EMBL" id="SAK99799.1"/>
    </source>
</evidence>
<feature type="domain" description="Helicase ATP-binding" evidence="2">
    <location>
        <begin position="620"/>
        <end position="803"/>
    </location>
</feature>
<dbReference type="InterPro" id="IPR000330">
    <property type="entry name" value="SNF2_N"/>
</dbReference>
<dbReference type="OrthoDB" id="9760715at2"/>
<dbReference type="SMART" id="SM00487">
    <property type="entry name" value="DEXDc"/>
    <property type="match status" value="1"/>
</dbReference>
<dbReference type="GO" id="GO:0016787">
    <property type="term" value="F:hydrolase activity"/>
    <property type="evidence" value="ECO:0007669"/>
    <property type="project" value="UniProtKB-KW"/>
</dbReference>
<sequence length="1104" mass="121361">MLAKIFGWGKTGKSDAGKAFAPYAAATPASPLTIDEDGFRYASPAPLAKQWLVAPYDYPDYAELGSHLALVVQEGFGLAVGSAILLSWEHVYGILRSPELRSFRAPLRFPPDTLLRPRLTNAGALGDAGFGLRIDEWVDVQGRGARPAPRLVGKVLRFGEADALLPESVSEMLDLLSRFHMSPADERTLSFKEHIYGRVRALAAQSSCPVSDYVASTIVLSPEHLSLGVERRGEGPAAVLEVSPGFEGAPDNWVAQFDRLPLQDRYNVPEGPALVRVVPAPEVKAVLGEIKRSMPGRRVAGMRAQAFVRNPFATLGESARKVLDAAEFEAACETAGIVFKSFVPQVERGERGEIVRVGLLVQPIAAGNEEAAMTWFASSDELSRFAGRLARALDDGSQCTTWNDDELEIVGDTVEHLQALSGWLREWKTPALWTASEVLDLRHYSARIGEIGVEQAFAVPVIAKNREEGGWFEENTSIGLRVDDPASGGTRYVVLEFGEIPSLQESVNAARAAGADRVTLPGLVQPIPVADAQSALDALARAAAEVRRGEFTPRAGARPAAKKRLIIKRNFEDIEYNEVRADALHMPPDCAPAIPRTLRPEVVLKPHQEVGVAWLQHLWALSPAACRGTVLADDMGLGKTLQLLTFIASCFEREPQLEPALIVAPVALLENWRNELARFFEPDTLPLLLLYGETLMALRASRQEIDESLAAQGVTRLLKRDWIGGARLVLTTYETMRDLEFALARQSWSIMVCDEAQKIKNPAALVTRSAKKQKVRFRIACTGTPVENTLADLWCLFDFVQPGMLGALNQFSRTYRRPIEAKTEEQQAKVEALRNVIQPQILHRKKTDVAKDLPVPVEDQTCKRLPMSPYQQQHYEGALATLRAQRETNPSAQLQALLAIRKICTDPHGFAELEVRDVPITRLVDESPKMGWLVKTLKALAADTQGRHKVIVFCEFRELQLVLQRVIAAMFGFAPSIVNGDTSADPRTIGNRQELIDAFQSSAGFNVIILSPLAVGFGVNIQAANHVVHFTRTWNPAKEDQATARAYRIGQTRTVNLYYPGVVSEAYPSFDVRLDALLQRKRALAADMLNGCGDLTADDFADFG</sequence>
<dbReference type="InterPro" id="IPR001650">
    <property type="entry name" value="Helicase_C-like"/>
</dbReference>
<dbReference type="CDD" id="cd18793">
    <property type="entry name" value="SF2_C_SNF"/>
    <property type="match status" value="1"/>
</dbReference>
<reference evidence="4" key="1">
    <citation type="submission" date="2016-01" db="EMBL/GenBank/DDBJ databases">
        <authorList>
            <person name="Peeters C."/>
        </authorList>
    </citation>
    <scope>NUCLEOTIDE SEQUENCE</scope>
    <source>
        <strain evidence="4">LMG 29321</strain>
    </source>
</reference>
<accession>A0A158DYV0</accession>
<dbReference type="PANTHER" id="PTHR45629:SF7">
    <property type="entry name" value="DNA EXCISION REPAIR PROTEIN ERCC-6-RELATED"/>
    <property type="match status" value="1"/>
</dbReference>
<comment type="caution">
    <text evidence="4">The sequence shown here is derived from an EMBL/GenBank/DDBJ whole genome shotgun (WGS) entry which is preliminary data.</text>
</comment>
<dbReference type="Gene3D" id="3.40.50.10810">
    <property type="entry name" value="Tandem AAA-ATPase domain"/>
    <property type="match status" value="1"/>
</dbReference>
<proteinExistence type="predicted"/>
<dbReference type="PROSITE" id="PS51194">
    <property type="entry name" value="HELICASE_CTER"/>
    <property type="match status" value="1"/>
</dbReference>
<dbReference type="Proteomes" id="UP000071859">
    <property type="component" value="Unassembled WGS sequence"/>
</dbReference>